<accession>A0A6A3GWJ5</accession>
<evidence type="ECO:0000313" key="2">
    <source>
        <dbReference type="EMBL" id="KAE8961273.1"/>
    </source>
</evidence>
<feature type="compositionally biased region" description="Acidic residues" evidence="1">
    <location>
        <begin position="36"/>
        <end position="53"/>
    </location>
</feature>
<evidence type="ECO:0000256" key="1">
    <source>
        <dbReference type="SAM" id="MobiDB-lite"/>
    </source>
</evidence>
<proteinExistence type="predicted"/>
<feature type="compositionally biased region" description="Basic residues" evidence="1">
    <location>
        <begin position="8"/>
        <end position="20"/>
    </location>
</feature>
<feature type="region of interest" description="Disordered" evidence="1">
    <location>
        <begin position="230"/>
        <end position="267"/>
    </location>
</feature>
<dbReference type="EMBL" id="QXFU01006350">
    <property type="protein sequence ID" value="KAE8961273.1"/>
    <property type="molecule type" value="Genomic_DNA"/>
</dbReference>
<evidence type="ECO:0000313" key="3">
    <source>
        <dbReference type="Proteomes" id="UP000435112"/>
    </source>
</evidence>
<dbReference type="OrthoDB" id="142435at2759"/>
<comment type="caution">
    <text evidence="2">The sequence shown here is derived from an EMBL/GenBank/DDBJ whole genome shotgun (WGS) entry which is preliminary data.</text>
</comment>
<feature type="region of interest" description="Disordered" evidence="1">
    <location>
        <begin position="1"/>
        <end position="73"/>
    </location>
</feature>
<dbReference type="Proteomes" id="UP000435112">
    <property type="component" value="Unassembled WGS sequence"/>
</dbReference>
<name>A0A6A3GWJ5_9STRA</name>
<gene>
    <name evidence="2" type="ORF">PR002_g29954</name>
</gene>
<sequence>MAPATKKSAGKKPAAKRTRAPRVMPFDFDHDHDTDSSDEGEDARDEGDSEGGDSDTAAKPSDEEGGGSSSEEASAKVETKFWCAYKGCRNPPMVKQSFRRHLEMHLAKDNKECTPKRMNKYKYSLYDGRILKSPAMTRRALMLKMHVYEDGLRQLMKAERAVAKEQLVMKKNQAKMMKAQEDILSHVEKDGAVAMVFSLTKCVEELSQKVDGFTSQLVTDILDQASKAKQTIKKKKPAAEATTQDEDGSVLEEDHETKRSNPGPSLKAAYKEIKLKKDDFEKADREYKAAKEKLAMNEKALQQAKDGEKKSQQARVEANETLVETAYNTWCGEIHLYTIARMAKAADDALGAAREAVKKRERSARALKREEKNPSKSAASLAAAQAEFEAAKVDEEDALELKEILVKPVFAMTKDIASTKGKSVNTPLYHAARKVFAEVMPDVLDFYEDE</sequence>
<feature type="compositionally biased region" description="Acidic residues" evidence="1">
    <location>
        <begin position="243"/>
        <end position="254"/>
    </location>
</feature>
<organism evidence="2 3">
    <name type="scientific">Phytophthora rubi</name>
    <dbReference type="NCBI Taxonomy" id="129364"/>
    <lineage>
        <taxon>Eukaryota</taxon>
        <taxon>Sar</taxon>
        <taxon>Stramenopiles</taxon>
        <taxon>Oomycota</taxon>
        <taxon>Peronosporomycetes</taxon>
        <taxon>Peronosporales</taxon>
        <taxon>Peronosporaceae</taxon>
        <taxon>Phytophthora</taxon>
    </lineage>
</organism>
<protein>
    <submittedName>
        <fullName evidence="2">Uncharacterized protein</fullName>
    </submittedName>
</protein>
<dbReference type="AlphaFoldDB" id="A0A6A3GWJ5"/>
<reference evidence="2 3" key="1">
    <citation type="submission" date="2018-09" db="EMBL/GenBank/DDBJ databases">
        <title>Genomic investigation of the strawberry pathogen Phytophthora fragariae indicates pathogenicity is determined by transcriptional variation in three key races.</title>
        <authorList>
            <person name="Adams T.M."/>
            <person name="Armitage A.D."/>
            <person name="Sobczyk M.K."/>
            <person name="Bates H.J."/>
            <person name="Dunwell J.M."/>
            <person name="Nellist C.F."/>
            <person name="Harrison R.J."/>
        </authorList>
    </citation>
    <scope>NUCLEOTIDE SEQUENCE [LARGE SCALE GENOMIC DNA]</scope>
    <source>
        <strain evidence="2 3">SCRP324</strain>
    </source>
</reference>